<dbReference type="Pfam" id="PF11017">
    <property type="entry name" value="DUF2855"/>
    <property type="match status" value="1"/>
</dbReference>
<evidence type="ECO:0000313" key="2">
    <source>
        <dbReference type="Proteomes" id="UP000325780"/>
    </source>
</evidence>
<dbReference type="Proteomes" id="UP000325780">
    <property type="component" value="Unassembled WGS sequence"/>
</dbReference>
<accession>A0A5N6U4Q0</accession>
<proteinExistence type="predicted"/>
<name>A0A5N6U4Q0_ASPAV</name>
<sequence length="426" mass="46666">MDVHVVSKTDNRKHAVIQVPGPTEEIQEFSVRVRTTLVALSSTNLSYAARGDLLHWWDAYPVPETAPAPYADRSQWGIVPAWGFGVVEESAIVELTPGTLLWGYWPTSNHAVDLKLIQAGIQNHWTEVSPHRQTLMSLYNRYIVSDKADNLEHLAWEAAVRPIWACGYLLSEYVFTPSPSLHTPIHPFAGAPNSGWTAEDADLSNAIVITLGASSKTARSAAHNFYCRPSGTGPLRFLQITSEPGSLSKAAAELRAPFPTDAVSYADIARSAEILTSKDPKKLVIVDFGGREGGFDQLYRLIKTTPALESCKLVIITIGFQQKVYTSAEAQAAAQSVVELGKIRFNTASLQEAAIKATGPTTYFEEISTRWEHWLAHRDHAAPDLKLVWGKGIVGADGIEGGWKSLCHGEVKPDQALVYRLKGEQA</sequence>
<protein>
    <submittedName>
        <fullName evidence="1">Uncharacterized protein</fullName>
    </submittedName>
</protein>
<dbReference type="AlphaFoldDB" id="A0A5N6U4Q0"/>
<dbReference type="OrthoDB" id="192702at2759"/>
<gene>
    <name evidence="1" type="ORF">BDV25DRAFT_168619</name>
</gene>
<evidence type="ECO:0000313" key="1">
    <source>
        <dbReference type="EMBL" id="KAE8153617.1"/>
    </source>
</evidence>
<reference evidence="1 2" key="1">
    <citation type="submission" date="2019-04" db="EMBL/GenBank/DDBJ databases">
        <title>Friends and foes A comparative genomics study of 23 Aspergillus species from section Flavi.</title>
        <authorList>
            <consortium name="DOE Joint Genome Institute"/>
            <person name="Kjaerbolling I."/>
            <person name="Vesth T."/>
            <person name="Frisvad J.C."/>
            <person name="Nybo J.L."/>
            <person name="Theobald S."/>
            <person name="Kildgaard S."/>
            <person name="Isbrandt T."/>
            <person name="Kuo A."/>
            <person name="Sato A."/>
            <person name="Lyhne E.K."/>
            <person name="Kogle M.E."/>
            <person name="Wiebenga A."/>
            <person name="Kun R.S."/>
            <person name="Lubbers R.J."/>
            <person name="Makela M.R."/>
            <person name="Barry K."/>
            <person name="Chovatia M."/>
            <person name="Clum A."/>
            <person name="Daum C."/>
            <person name="Haridas S."/>
            <person name="He G."/>
            <person name="LaButti K."/>
            <person name="Lipzen A."/>
            <person name="Mondo S."/>
            <person name="Riley R."/>
            <person name="Salamov A."/>
            <person name="Simmons B.A."/>
            <person name="Magnuson J.K."/>
            <person name="Henrissat B."/>
            <person name="Mortensen U.H."/>
            <person name="Larsen T.O."/>
            <person name="Devries R.P."/>
            <person name="Grigoriev I.V."/>
            <person name="Machida M."/>
            <person name="Baker S.E."/>
            <person name="Andersen M.R."/>
        </authorList>
    </citation>
    <scope>NUCLEOTIDE SEQUENCE [LARGE SCALE GENOMIC DNA]</scope>
    <source>
        <strain evidence="1 2">IBT 18842</strain>
    </source>
</reference>
<dbReference type="EMBL" id="ML742037">
    <property type="protein sequence ID" value="KAE8153617.1"/>
    <property type="molecule type" value="Genomic_DNA"/>
</dbReference>
<dbReference type="InterPro" id="IPR021276">
    <property type="entry name" value="DUF2855"/>
</dbReference>
<organism evidence="1 2">
    <name type="scientific">Aspergillus avenaceus</name>
    <dbReference type="NCBI Taxonomy" id="36643"/>
    <lineage>
        <taxon>Eukaryota</taxon>
        <taxon>Fungi</taxon>
        <taxon>Dikarya</taxon>
        <taxon>Ascomycota</taxon>
        <taxon>Pezizomycotina</taxon>
        <taxon>Eurotiomycetes</taxon>
        <taxon>Eurotiomycetidae</taxon>
        <taxon>Eurotiales</taxon>
        <taxon>Aspergillaceae</taxon>
        <taxon>Aspergillus</taxon>
        <taxon>Aspergillus subgen. Circumdati</taxon>
    </lineage>
</organism>
<keyword evidence="2" id="KW-1185">Reference proteome</keyword>